<dbReference type="EMBL" id="LNYV01000036">
    <property type="protein sequence ID" value="KTD55211.1"/>
    <property type="molecule type" value="Genomic_DNA"/>
</dbReference>
<dbReference type="Gene3D" id="2.120.10.30">
    <property type="entry name" value="TolB, C-terminal domain"/>
    <property type="match status" value="1"/>
</dbReference>
<comment type="similarity">
    <text evidence="1">Belongs to the TolB family.</text>
</comment>
<proteinExistence type="inferred from homology"/>
<dbReference type="InterPro" id="IPR011042">
    <property type="entry name" value="6-blade_b-propeller_TolB-like"/>
</dbReference>
<dbReference type="STRING" id="28087.Lsai_2803"/>
<evidence type="ECO:0000313" key="3">
    <source>
        <dbReference type="Proteomes" id="UP000054621"/>
    </source>
</evidence>
<dbReference type="PANTHER" id="PTHR36842:SF1">
    <property type="entry name" value="PROTEIN TOLB"/>
    <property type="match status" value="1"/>
</dbReference>
<dbReference type="SUPFAM" id="SSF69304">
    <property type="entry name" value="Tricorn protease N-terminal domain"/>
    <property type="match status" value="1"/>
</dbReference>
<protein>
    <submittedName>
        <fullName evidence="2">Acylaminoacyl peptidase</fullName>
    </submittedName>
</protein>
<name>A0A0W0YED1_9GAMM</name>
<reference evidence="2 3" key="1">
    <citation type="submission" date="2015-11" db="EMBL/GenBank/DDBJ databases">
        <title>Genomic analysis of 38 Legionella species identifies large and diverse effector repertoires.</title>
        <authorList>
            <person name="Burstein D."/>
            <person name="Amaro F."/>
            <person name="Zusman T."/>
            <person name="Lifshitz Z."/>
            <person name="Cohen O."/>
            <person name="Gilbert J.A."/>
            <person name="Pupko T."/>
            <person name="Shuman H.A."/>
            <person name="Segal G."/>
        </authorList>
    </citation>
    <scope>NUCLEOTIDE SEQUENCE [LARGE SCALE GENOMIC DNA]</scope>
    <source>
        <strain evidence="2 3">Mt.St.Helens-4</strain>
    </source>
</reference>
<dbReference type="eggNOG" id="COG0823">
    <property type="taxonomic scope" value="Bacteria"/>
</dbReference>
<dbReference type="Proteomes" id="UP000054621">
    <property type="component" value="Unassembled WGS sequence"/>
</dbReference>
<dbReference type="PANTHER" id="PTHR36842">
    <property type="entry name" value="PROTEIN TOLB HOMOLOG"/>
    <property type="match status" value="1"/>
</dbReference>
<dbReference type="PATRIC" id="fig|28087.4.peg.3010"/>
<dbReference type="AlphaFoldDB" id="A0A0W0YED1"/>
<evidence type="ECO:0000256" key="1">
    <source>
        <dbReference type="ARBA" id="ARBA00009820"/>
    </source>
</evidence>
<evidence type="ECO:0000313" key="2">
    <source>
        <dbReference type="EMBL" id="KTD55211.1"/>
    </source>
</evidence>
<gene>
    <name evidence="2" type="ORF">Lsai_2803</name>
</gene>
<sequence>MIPPNYFKIRLLSMRTYVFLLTLIYCVFVQANPVITFERAGFIWTANLDGSKARKITAGYVPEISPDGKYIAYNTADNQSSNRYLAIVALKSGKVTQLQHIPSQNNFNPVWSPDSKKLLFNTFIENNWYLALINADSSGYRLLKNTQNKYTPAWAQDGKSFFNHDLDAIYWMDLEGMLLKKWPLDTLIPHGSMSSASRIQVSPDGKTLLMDVDMDEEVHEKTWEGPPPALWTLDLKSGKTIRITPKGMLAWSPFWINSHEFIFLKQGKSRQTLALYRGSLKSLEETFLLNDVQTPSISY</sequence>
<dbReference type="Pfam" id="PF07676">
    <property type="entry name" value="PD40"/>
    <property type="match status" value="1"/>
</dbReference>
<organism evidence="2 3">
    <name type="scientific">Legionella sainthelensi</name>
    <dbReference type="NCBI Taxonomy" id="28087"/>
    <lineage>
        <taxon>Bacteria</taxon>
        <taxon>Pseudomonadati</taxon>
        <taxon>Pseudomonadota</taxon>
        <taxon>Gammaproteobacteria</taxon>
        <taxon>Legionellales</taxon>
        <taxon>Legionellaceae</taxon>
        <taxon>Legionella</taxon>
    </lineage>
</organism>
<comment type="caution">
    <text evidence="2">The sequence shown here is derived from an EMBL/GenBank/DDBJ whole genome shotgun (WGS) entry which is preliminary data.</text>
</comment>
<dbReference type="InterPro" id="IPR011659">
    <property type="entry name" value="WD40"/>
</dbReference>
<accession>A0A0W0YED1</accession>